<evidence type="ECO:0000256" key="12">
    <source>
        <dbReference type="ARBA" id="ARBA00023136"/>
    </source>
</evidence>
<evidence type="ECO:0000313" key="16">
    <source>
        <dbReference type="Proteomes" id="UP001597468"/>
    </source>
</evidence>
<dbReference type="InterPro" id="IPR036097">
    <property type="entry name" value="HisK_dim/P_sf"/>
</dbReference>
<organism evidence="15 16">
    <name type="scientific">Salinimicrobium flavum</name>
    <dbReference type="NCBI Taxonomy" id="1737065"/>
    <lineage>
        <taxon>Bacteria</taxon>
        <taxon>Pseudomonadati</taxon>
        <taxon>Bacteroidota</taxon>
        <taxon>Flavobacteriia</taxon>
        <taxon>Flavobacteriales</taxon>
        <taxon>Flavobacteriaceae</taxon>
        <taxon>Salinimicrobium</taxon>
    </lineage>
</organism>
<evidence type="ECO:0000256" key="9">
    <source>
        <dbReference type="ARBA" id="ARBA00022840"/>
    </source>
</evidence>
<keyword evidence="6 13" id="KW-0812">Transmembrane</keyword>
<feature type="transmembrane region" description="Helical" evidence="13">
    <location>
        <begin position="91"/>
        <end position="111"/>
    </location>
</feature>
<keyword evidence="10 13" id="KW-1133">Transmembrane helix</keyword>
<dbReference type="Gene3D" id="1.20.120.620">
    <property type="entry name" value="Backbone structure of the membrane domain of e. Coli histidine kinase receptor kdpd"/>
    <property type="match status" value="1"/>
</dbReference>
<sequence>MGFIKKIEKNLWLQYLLGIGSIFLISLICFLFIDIIGYHVVALILLLAVSILAMFLDIYPIVTVAILSALTWNFLFIQPKATFNINTPQDALLFLMYFVIAVMNAVFTSKIRKVENIARQRKEREKTLQLYNTLFSSLSHELKTPIATIIGAVDTLKINSDKLSQDNIHELFSEIDIAGNRLNRQVENLLSMSRLESDFLTLKLDWYDINEIIHSVIQKNQTESPGHPISFIPQEDLPLFKIDGILIEQVIHNIIHNALQYTTPGTCIKVETRYISEFFQIIISDRGKGFPDDKLDLVFEKFYRLPKTAAGGTGLGLSIAKGFVLAHNGTIKLENLPEKGAKFTISIPAETTFLSIYKDD</sequence>
<dbReference type="Gene3D" id="1.10.287.130">
    <property type="match status" value="1"/>
</dbReference>
<comment type="catalytic activity">
    <reaction evidence="1">
        <text>ATP + protein L-histidine = ADP + protein N-phospho-L-histidine.</text>
        <dbReference type="EC" id="2.7.13.3"/>
    </reaction>
</comment>
<dbReference type="InterPro" id="IPR003594">
    <property type="entry name" value="HATPase_dom"/>
</dbReference>
<keyword evidence="9 15" id="KW-0067">ATP-binding</keyword>
<reference evidence="16" key="1">
    <citation type="journal article" date="2019" name="Int. J. Syst. Evol. Microbiol.">
        <title>The Global Catalogue of Microorganisms (GCM) 10K type strain sequencing project: providing services to taxonomists for standard genome sequencing and annotation.</title>
        <authorList>
            <consortium name="The Broad Institute Genomics Platform"/>
            <consortium name="The Broad Institute Genome Sequencing Center for Infectious Disease"/>
            <person name="Wu L."/>
            <person name="Ma J."/>
        </authorList>
    </citation>
    <scope>NUCLEOTIDE SEQUENCE [LARGE SCALE GENOMIC DNA]</scope>
    <source>
        <strain evidence="16">KCTC 42585</strain>
    </source>
</reference>
<dbReference type="EC" id="2.7.13.3" evidence="3"/>
<dbReference type="CDD" id="cd00082">
    <property type="entry name" value="HisKA"/>
    <property type="match status" value="1"/>
</dbReference>
<dbReference type="InterPro" id="IPR038318">
    <property type="entry name" value="KdpD_sf"/>
</dbReference>
<dbReference type="Proteomes" id="UP001597468">
    <property type="component" value="Unassembled WGS sequence"/>
</dbReference>
<dbReference type="InterPro" id="IPR004358">
    <property type="entry name" value="Sig_transdc_His_kin-like_C"/>
</dbReference>
<evidence type="ECO:0000256" key="5">
    <source>
        <dbReference type="ARBA" id="ARBA00022679"/>
    </source>
</evidence>
<keyword evidence="4" id="KW-0597">Phosphoprotein</keyword>
<dbReference type="SUPFAM" id="SSF47384">
    <property type="entry name" value="Homodimeric domain of signal transducing histidine kinase"/>
    <property type="match status" value="1"/>
</dbReference>
<proteinExistence type="predicted"/>
<dbReference type="InterPro" id="IPR052023">
    <property type="entry name" value="Histidine_kinase_KdpD"/>
</dbReference>
<evidence type="ECO:0000256" key="3">
    <source>
        <dbReference type="ARBA" id="ARBA00012438"/>
    </source>
</evidence>
<dbReference type="RefSeq" id="WP_380749712.1">
    <property type="nucleotide sequence ID" value="NZ_JBHULT010000006.1"/>
</dbReference>
<evidence type="ECO:0000256" key="8">
    <source>
        <dbReference type="ARBA" id="ARBA00022777"/>
    </source>
</evidence>
<feature type="domain" description="Histidine kinase" evidence="14">
    <location>
        <begin position="137"/>
        <end position="351"/>
    </location>
</feature>
<evidence type="ECO:0000256" key="13">
    <source>
        <dbReference type="SAM" id="Phobius"/>
    </source>
</evidence>
<keyword evidence="11" id="KW-0902">Two-component regulatory system</keyword>
<dbReference type="PRINTS" id="PR00344">
    <property type="entry name" value="BCTRLSENSOR"/>
</dbReference>
<feature type="transmembrane region" description="Helical" evidence="13">
    <location>
        <begin position="40"/>
        <end position="71"/>
    </location>
</feature>
<accession>A0ABW5IWZ3</accession>
<dbReference type="EMBL" id="JBHULT010000006">
    <property type="protein sequence ID" value="MFD2517473.1"/>
    <property type="molecule type" value="Genomic_DNA"/>
</dbReference>
<dbReference type="InterPro" id="IPR025201">
    <property type="entry name" value="KdpD_TM"/>
</dbReference>
<evidence type="ECO:0000256" key="10">
    <source>
        <dbReference type="ARBA" id="ARBA00022989"/>
    </source>
</evidence>
<evidence type="ECO:0000256" key="4">
    <source>
        <dbReference type="ARBA" id="ARBA00022553"/>
    </source>
</evidence>
<evidence type="ECO:0000256" key="11">
    <source>
        <dbReference type="ARBA" id="ARBA00023012"/>
    </source>
</evidence>
<dbReference type="Pfam" id="PF13493">
    <property type="entry name" value="DUF4118"/>
    <property type="match status" value="1"/>
</dbReference>
<evidence type="ECO:0000256" key="1">
    <source>
        <dbReference type="ARBA" id="ARBA00000085"/>
    </source>
</evidence>
<evidence type="ECO:0000256" key="6">
    <source>
        <dbReference type="ARBA" id="ARBA00022692"/>
    </source>
</evidence>
<comment type="caution">
    <text evidence="15">The sequence shown here is derived from an EMBL/GenBank/DDBJ whole genome shotgun (WGS) entry which is preliminary data.</text>
</comment>
<name>A0ABW5IWZ3_9FLAO</name>
<keyword evidence="7" id="KW-0547">Nucleotide-binding</keyword>
<dbReference type="Gene3D" id="3.30.565.10">
    <property type="entry name" value="Histidine kinase-like ATPase, C-terminal domain"/>
    <property type="match status" value="1"/>
</dbReference>
<keyword evidence="8" id="KW-0418">Kinase</keyword>
<keyword evidence="5" id="KW-0808">Transferase</keyword>
<dbReference type="InterPro" id="IPR003661">
    <property type="entry name" value="HisK_dim/P_dom"/>
</dbReference>
<dbReference type="SUPFAM" id="SSF55874">
    <property type="entry name" value="ATPase domain of HSP90 chaperone/DNA topoisomerase II/histidine kinase"/>
    <property type="match status" value="1"/>
</dbReference>
<evidence type="ECO:0000259" key="14">
    <source>
        <dbReference type="PROSITE" id="PS50109"/>
    </source>
</evidence>
<dbReference type="SMART" id="SM00387">
    <property type="entry name" value="HATPase_c"/>
    <property type="match status" value="1"/>
</dbReference>
<keyword evidence="16" id="KW-1185">Reference proteome</keyword>
<dbReference type="Pfam" id="PF00512">
    <property type="entry name" value="HisKA"/>
    <property type="match status" value="1"/>
</dbReference>
<evidence type="ECO:0000256" key="7">
    <source>
        <dbReference type="ARBA" id="ARBA00022741"/>
    </source>
</evidence>
<evidence type="ECO:0000256" key="2">
    <source>
        <dbReference type="ARBA" id="ARBA00004141"/>
    </source>
</evidence>
<dbReference type="InterPro" id="IPR005467">
    <property type="entry name" value="His_kinase_dom"/>
</dbReference>
<keyword evidence="12 13" id="KW-0472">Membrane</keyword>
<evidence type="ECO:0000313" key="15">
    <source>
        <dbReference type="EMBL" id="MFD2517473.1"/>
    </source>
</evidence>
<dbReference type="SMART" id="SM00388">
    <property type="entry name" value="HisKA"/>
    <property type="match status" value="1"/>
</dbReference>
<dbReference type="PANTHER" id="PTHR45569">
    <property type="entry name" value="SENSOR PROTEIN KDPD"/>
    <property type="match status" value="1"/>
</dbReference>
<dbReference type="GO" id="GO:0005524">
    <property type="term" value="F:ATP binding"/>
    <property type="evidence" value="ECO:0007669"/>
    <property type="project" value="UniProtKB-KW"/>
</dbReference>
<dbReference type="Pfam" id="PF02518">
    <property type="entry name" value="HATPase_c"/>
    <property type="match status" value="1"/>
</dbReference>
<feature type="transmembrane region" description="Helical" evidence="13">
    <location>
        <begin position="12"/>
        <end position="33"/>
    </location>
</feature>
<comment type="subcellular location">
    <subcellularLocation>
        <location evidence="2">Membrane</location>
        <topology evidence="2">Multi-pass membrane protein</topology>
    </subcellularLocation>
</comment>
<dbReference type="PROSITE" id="PS50109">
    <property type="entry name" value="HIS_KIN"/>
    <property type="match status" value="1"/>
</dbReference>
<protein>
    <recommendedName>
        <fullName evidence="3">histidine kinase</fullName>
        <ecNumber evidence="3">2.7.13.3</ecNumber>
    </recommendedName>
</protein>
<dbReference type="PANTHER" id="PTHR45569:SF1">
    <property type="entry name" value="SENSOR PROTEIN KDPD"/>
    <property type="match status" value="1"/>
</dbReference>
<gene>
    <name evidence="15" type="ORF">ACFSTG_06180</name>
</gene>
<dbReference type="InterPro" id="IPR036890">
    <property type="entry name" value="HATPase_C_sf"/>
</dbReference>